<dbReference type="Pfam" id="PF02771">
    <property type="entry name" value="Acyl-CoA_dh_N"/>
    <property type="match status" value="1"/>
</dbReference>
<feature type="domain" description="Acyl-CoA oxidase/dehydrogenase middle" evidence="8">
    <location>
        <begin position="124"/>
        <end position="217"/>
    </location>
</feature>
<dbReference type="InterPro" id="IPR046373">
    <property type="entry name" value="Acyl-CoA_Oxase/DH_mid-dom_sf"/>
</dbReference>
<dbReference type="SUPFAM" id="SSF47203">
    <property type="entry name" value="Acyl-CoA dehydrogenase C-terminal domain-like"/>
    <property type="match status" value="1"/>
</dbReference>
<evidence type="ECO:0000256" key="3">
    <source>
        <dbReference type="ARBA" id="ARBA00022630"/>
    </source>
</evidence>
<dbReference type="InterPro" id="IPR013786">
    <property type="entry name" value="AcylCoA_DH/ox_N"/>
</dbReference>
<keyword evidence="4 6" id="KW-0274">FAD</keyword>
<dbReference type="Proteomes" id="UP000240259">
    <property type="component" value="Unassembled WGS sequence"/>
</dbReference>
<dbReference type="FunFam" id="2.40.110.10:FF:000002">
    <property type="entry name" value="Acyl-CoA dehydrogenase fadE12"/>
    <property type="match status" value="1"/>
</dbReference>
<gene>
    <name evidence="10" type="ORF">C9427_11895</name>
</gene>
<proteinExistence type="inferred from homology"/>
<evidence type="ECO:0000256" key="1">
    <source>
        <dbReference type="ARBA" id="ARBA00001974"/>
    </source>
</evidence>
<keyword evidence="11" id="KW-1185">Reference proteome</keyword>
<evidence type="ECO:0000259" key="9">
    <source>
        <dbReference type="Pfam" id="PF02771"/>
    </source>
</evidence>
<dbReference type="OrthoDB" id="9775090at2"/>
<dbReference type="PANTHER" id="PTHR43884">
    <property type="entry name" value="ACYL-COA DEHYDROGENASE"/>
    <property type="match status" value="1"/>
</dbReference>
<comment type="cofactor">
    <cofactor evidence="1 6">
        <name>FAD</name>
        <dbReference type="ChEBI" id="CHEBI:57692"/>
    </cofactor>
</comment>
<comment type="caution">
    <text evidence="10">The sequence shown here is derived from an EMBL/GenBank/DDBJ whole genome shotgun (WGS) entry which is preliminary data.</text>
</comment>
<sequence length="382" mass="41077">MPDRSFLSWPFFEDRHRQLAERLEAWCAKNLPVDHHDVDAACRKLVAKLGKEGWLKPTAIDADNPGPLDVRALCITRETLARHDGLADFAFAMQGLGTGALSLFGTSDQQRWLAKTRAGKAISAFALSEPRSGSDVADMEMAATRDGDDYVLSGEKTWISNGGIADLYIVFARTGEAPGAKGLSAFIVPSDTKGLTIAERLEVIAPHPLARLSFDGVRVPGSALIGKPGDGFRIAMSVLDVFRSTVGAAALGFARRALDESIGRVAERKLFGAPMAELQMVQGHIADMALDVDAAALLVYRAAWTKDMGAARVTREAAMAKLFATDHAQSVIDKAVQLHGGDGVRKGHIVESLYREIRALRIYEGASDVQKVVIARQVMGAA</sequence>
<dbReference type="GO" id="GO:0003995">
    <property type="term" value="F:acyl-CoA dehydrogenase activity"/>
    <property type="evidence" value="ECO:0007669"/>
    <property type="project" value="TreeGrafter"/>
</dbReference>
<dbReference type="InterPro" id="IPR009075">
    <property type="entry name" value="AcylCo_DH/oxidase_C"/>
</dbReference>
<comment type="similarity">
    <text evidence="2 6">Belongs to the acyl-CoA dehydrogenase family.</text>
</comment>
<organism evidence="10 11">
    <name type="scientific">Mesorhizobium helmanticense</name>
    <dbReference type="NCBI Taxonomy" id="1776423"/>
    <lineage>
        <taxon>Bacteria</taxon>
        <taxon>Pseudomonadati</taxon>
        <taxon>Pseudomonadota</taxon>
        <taxon>Alphaproteobacteria</taxon>
        <taxon>Hyphomicrobiales</taxon>
        <taxon>Phyllobacteriaceae</taxon>
        <taxon>Mesorhizobium</taxon>
    </lineage>
</organism>
<dbReference type="FunFam" id="1.20.140.10:FF:000001">
    <property type="entry name" value="Acyl-CoA dehydrogenase"/>
    <property type="match status" value="1"/>
</dbReference>
<dbReference type="SUPFAM" id="SSF56645">
    <property type="entry name" value="Acyl-CoA dehydrogenase NM domain-like"/>
    <property type="match status" value="1"/>
</dbReference>
<dbReference type="Pfam" id="PF02770">
    <property type="entry name" value="Acyl-CoA_dh_M"/>
    <property type="match status" value="1"/>
</dbReference>
<protein>
    <submittedName>
        <fullName evidence="10">Acyl-CoA dehydrogenase</fullName>
    </submittedName>
</protein>
<dbReference type="RefSeq" id="WP_107649473.1">
    <property type="nucleotide sequence ID" value="NZ_PZJX01000025.1"/>
</dbReference>
<dbReference type="EMBL" id="PZJX01000025">
    <property type="protein sequence ID" value="PTE10353.1"/>
    <property type="molecule type" value="Genomic_DNA"/>
</dbReference>
<dbReference type="Pfam" id="PF00441">
    <property type="entry name" value="Acyl-CoA_dh_1"/>
    <property type="match status" value="1"/>
</dbReference>
<dbReference type="PANTHER" id="PTHR43884:SF22">
    <property type="entry name" value="BLR3437 PROTEIN"/>
    <property type="match status" value="1"/>
</dbReference>
<dbReference type="Gene3D" id="2.40.110.10">
    <property type="entry name" value="Butyryl-CoA Dehydrogenase, subunit A, domain 2"/>
    <property type="match status" value="1"/>
</dbReference>
<dbReference type="Gene3D" id="1.10.540.10">
    <property type="entry name" value="Acyl-CoA dehydrogenase/oxidase, N-terminal domain"/>
    <property type="match status" value="1"/>
</dbReference>
<evidence type="ECO:0000256" key="6">
    <source>
        <dbReference type="RuleBase" id="RU362125"/>
    </source>
</evidence>
<evidence type="ECO:0000313" key="11">
    <source>
        <dbReference type="Proteomes" id="UP000240259"/>
    </source>
</evidence>
<dbReference type="AlphaFoldDB" id="A0A2T4IXP6"/>
<evidence type="ECO:0000256" key="5">
    <source>
        <dbReference type="ARBA" id="ARBA00023002"/>
    </source>
</evidence>
<evidence type="ECO:0000259" key="8">
    <source>
        <dbReference type="Pfam" id="PF02770"/>
    </source>
</evidence>
<dbReference type="InterPro" id="IPR009100">
    <property type="entry name" value="AcylCoA_DH/oxidase_NM_dom_sf"/>
</dbReference>
<evidence type="ECO:0000256" key="2">
    <source>
        <dbReference type="ARBA" id="ARBA00009347"/>
    </source>
</evidence>
<evidence type="ECO:0000256" key="4">
    <source>
        <dbReference type="ARBA" id="ARBA00022827"/>
    </source>
</evidence>
<keyword evidence="5 6" id="KW-0560">Oxidoreductase</keyword>
<dbReference type="GO" id="GO:0050660">
    <property type="term" value="F:flavin adenine dinucleotide binding"/>
    <property type="evidence" value="ECO:0007669"/>
    <property type="project" value="InterPro"/>
</dbReference>
<keyword evidence="3 6" id="KW-0285">Flavoprotein</keyword>
<reference evidence="10 11" key="1">
    <citation type="submission" date="2018-03" db="EMBL/GenBank/DDBJ databases">
        <title>Genome sequence of the symbiotic type strain Mesorhizobium helmanticense CSLC115NT isolated from Lotus corniculatus nodules.</title>
        <authorList>
            <person name="Sannazzaro A.I."/>
            <person name="Torres Tejerizo G.A."/>
            <person name="Dip D."/>
            <person name="Caballero M."/>
            <person name="Pistorio M."/>
            <person name="Estrella M.J."/>
        </authorList>
    </citation>
    <scope>NUCLEOTIDE SEQUENCE [LARGE SCALE GENOMIC DNA]</scope>
    <source>
        <strain evidence="10 11">CSLC115N</strain>
    </source>
</reference>
<name>A0A2T4IXP6_9HYPH</name>
<dbReference type="Gene3D" id="1.20.140.10">
    <property type="entry name" value="Butyryl-CoA Dehydrogenase, subunit A, domain 3"/>
    <property type="match status" value="1"/>
</dbReference>
<dbReference type="InterPro" id="IPR037069">
    <property type="entry name" value="AcylCoA_DH/ox_N_sf"/>
</dbReference>
<evidence type="ECO:0000313" key="10">
    <source>
        <dbReference type="EMBL" id="PTE10353.1"/>
    </source>
</evidence>
<evidence type="ECO:0000259" key="7">
    <source>
        <dbReference type="Pfam" id="PF00441"/>
    </source>
</evidence>
<feature type="domain" description="Acyl-CoA dehydrogenase/oxidase C-terminal" evidence="7">
    <location>
        <begin position="229"/>
        <end position="378"/>
    </location>
</feature>
<feature type="domain" description="Acyl-CoA dehydrogenase/oxidase N-terminal" evidence="9">
    <location>
        <begin position="14"/>
        <end position="119"/>
    </location>
</feature>
<dbReference type="InterPro" id="IPR006091">
    <property type="entry name" value="Acyl-CoA_Oxase/DH_mid-dom"/>
</dbReference>
<accession>A0A2T4IXP6</accession>
<dbReference type="InterPro" id="IPR036250">
    <property type="entry name" value="AcylCo_DH-like_C"/>
</dbReference>